<keyword evidence="3" id="KW-0408">Iron</keyword>
<dbReference type="Gene3D" id="2.40.40.20">
    <property type="match status" value="1"/>
</dbReference>
<proteinExistence type="inferred from homology"/>
<keyword evidence="8" id="KW-1185">Reference proteome</keyword>
<organism evidence="7 8">
    <name type="scientific">Candidatus Phaeomarinibacter ectocarpi</name>
    <dbReference type="NCBI Taxonomy" id="1458461"/>
    <lineage>
        <taxon>Bacteria</taxon>
        <taxon>Pseudomonadati</taxon>
        <taxon>Pseudomonadota</taxon>
        <taxon>Alphaproteobacteria</taxon>
        <taxon>Hyphomicrobiales</taxon>
        <taxon>Parvibaculaceae</taxon>
        <taxon>Candidatus Phaeomarinibacter</taxon>
    </lineage>
</organism>
<dbReference type="Proteomes" id="UP000032160">
    <property type="component" value="Chromosome I"/>
</dbReference>
<feature type="domain" description="Molybdopterin oxidoreductase" evidence="5">
    <location>
        <begin position="82"/>
        <end position="524"/>
    </location>
</feature>
<dbReference type="KEGG" id="pect:BN1012_Phect1753"/>
<dbReference type="InterPro" id="IPR006657">
    <property type="entry name" value="MoPterin_dinucl-bd_dom"/>
</dbReference>
<dbReference type="SUPFAM" id="SSF53706">
    <property type="entry name" value="Formate dehydrogenase/DMSO reductase, domains 1-3"/>
    <property type="match status" value="1"/>
</dbReference>
<dbReference type="Gene3D" id="3.40.50.740">
    <property type="match status" value="1"/>
</dbReference>
<dbReference type="GO" id="GO:0043546">
    <property type="term" value="F:molybdopterin cofactor binding"/>
    <property type="evidence" value="ECO:0007669"/>
    <property type="project" value="InterPro"/>
</dbReference>
<dbReference type="GO" id="GO:0046872">
    <property type="term" value="F:metal ion binding"/>
    <property type="evidence" value="ECO:0007669"/>
    <property type="project" value="UniProtKB-KW"/>
</dbReference>
<dbReference type="GO" id="GO:0018818">
    <property type="term" value="F:acetylene hydratase activity"/>
    <property type="evidence" value="ECO:0007669"/>
    <property type="project" value="InterPro"/>
</dbReference>
<reference evidence="7 8" key="1">
    <citation type="journal article" date="2014" name="Front. Genet.">
        <title>Genome and metabolic network of "Candidatus Phaeomarinobacter ectocarpi" Ec32, a new candidate genus of Alphaproteobacteria frequently associated with brown algae.</title>
        <authorList>
            <person name="Dittami S.M."/>
            <person name="Barbeyron T."/>
            <person name="Boyen C."/>
            <person name="Cambefort J."/>
            <person name="Collet G."/>
            <person name="Delage L."/>
            <person name="Gobet A."/>
            <person name="Groisillier A."/>
            <person name="Leblanc C."/>
            <person name="Michel G."/>
            <person name="Scornet D."/>
            <person name="Siegel A."/>
            <person name="Tapia J.E."/>
            <person name="Tonon T."/>
        </authorList>
    </citation>
    <scope>NUCLEOTIDE SEQUENCE [LARGE SCALE GENOMIC DNA]</scope>
    <source>
        <strain evidence="7 8">Ec32</strain>
    </source>
</reference>
<evidence type="ECO:0000313" key="7">
    <source>
        <dbReference type="EMBL" id="CDO59967.1"/>
    </source>
</evidence>
<dbReference type="Gene3D" id="2.20.25.90">
    <property type="entry name" value="ADC-like domains"/>
    <property type="match status" value="1"/>
</dbReference>
<dbReference type="HOGENOM" id="CLU_000422_13_3_5"/>
<dbReference type="Pfam" id="PF00384">
    <property type="entry name" value="Molybdopterin"/>
    <property type="match status" value="1"/>
</dbReference>
<dbReference type="InterPro" id="IPR037949">
    <property type="entry name" value="MopB_CT_Acetylene-hydratase"/>
</dbReference>
<dbReference type="PATRIC" id="fig|1458461.3.peg.1756"/>
<gene>
    <name evidence="7" type="ORF">BN1012_Phect1753</name>
</gene>
<dbReference type="STRING" id="1458461.BN1012_Phect1753"/>
<dbReference type="AlphaFoldDB" id="X5MD77"/>
<protein>
    <submittedName>
        <fullName evidence="7">Anaerobic dehydrogenases, typically selenocysteine-containing</fullName>
    </submittedName>
</protein>
<accession>X5MD77</accession>
<evidence type="ECO:0000256" key="2">
    <source>
        <dbReference type="ARBA" id="ARBA00022723"/>
    </source>
</evidence>
<evidence type="ECO:0000313" key="8">
    <source>
        <dbReference type="Proteomes" id="UP000032160"/>
    </source>
</evidence>
<name>X5MD77_9HYPH</name>
<dbReference type="RefSeq" id="WP_081826135.1">
    <property type="nucleotide sequence ID" value="NZ_HG966617.1"/>
</dbReference>
<dbReference type="GO" id="GO:0016491">
    <property type="term" value="F:oxidoreductase activity"/>
    <property type="evidence" value="ECO:0007669"/>
    <property type="project" value="InterPro"/>
</dbReference>
<dbReference type="PANTHER" id="PTHR43742:SF6">
    <property type="entry name" value="OXIDOREDUCTASE YYAE-RELATED"/>
    <property type="match status" value="1"/>
</dbReference>
<dbReference type="EMBL" id="HG966617">
    <property type="protein sequence ID" value="CDO59967.1"/>
    <property type="molecule type" value="Genomic_DNA"/>
</dbReference>
<dbReference type="Pfam" id="PF01568">
    <property type="entry name" value="Molydop_binding"/>
    <property type="match status" value="1"/>
</dbReference>
<evidence type="ECO:0000256" key="4">
    <source>
        <dbReference type="ARBA" id="ARBA00023014"/>
    </source>
</evidence>
<dbReference type="InterPro" id="IPR006656">
    <property type="entry name" value="Mopterin_OxRdtase"/>
</dbReference>
<dbReference type="InterPro" id="IPR009010">
    <property type="entry name" value="Asp_de-COase-like_dom_sf"/>
</dbReference>
<dbReference type="InterPro" id="IPR050612">
    <property type="entry name" value="Prok_Mopterin_Oxidored"/>
</dbReference>
<evidence type="ECO:0000256" key="3">
    <source>
        <dbReference type="ARBA" id="ARBA00023004"/>
    </source>
</evidence>
<evidence type="ECO:0000259" key="6">
    <source>
        <dbReference type="Pfam" id="PF01568"/>
    </source>
</evidence>
<dbReference type="SUPFAM" id="SSF50692">
    <property type="entry name" value="ADC-like"/>
    <property type="match status" value="1"/>
</dbReference>
<dbReference type="Gene3D" id="3.40.228.10">
    <property type="entry name" value="Dimethylsulfoxide Reductase, domain 2"/>
    <property type="match status" value="1"/>
</dbReference>
<evidence type="ECO:0000256" key="1">
    <source>
        <dbReference type="ARBA" id="ARBA00010312"/>
    </source>
</evidence>
<keyword evidence="2" id="KW-0479">Metal-binding</keyword>
<dbReference type="CDD" id="cd02781">
    <property type="entry name" value="MopB_CT_Acetylene-hydratase"/>
    <property type="match status" value="1"/>
</dbReference>
<feature type="domain" description="Molybdopterin dinucleotide-binding" evidence="6">
    <location>
        <begin position="616"/>
        <end position="699"/>
    </location>
</feature>
<sequence length="763" mass="85525">MPAAAPFNPEDIANAKYTERPVKEGVTTKKLICAACDIACTVVGEVQKGRVTKVRSSDNPIFRDNICMKGIIAPKGLAHPNRVLHPMKRVGERGSGKFERVSWEDALSDIGTRLKKVIADHGPEAWAVSTSQWNTSTDHGLGRRIMNHVGSPNWISGVALCAGNTAAINRFTYGWFPFGDFANTKCIVLMGHNPRRHSWTPLYNSIRGAQAKGAKLIVMDPRRSSSAERADIWLPLKVGSDAAMMFGWLKVIIDEELYDKEFVKNWTIGFEDLKKRVDEFPLERVAKLTGCDPEMIAEAARVYATSGPAVIPWTPITDMQRNSTSGIRLQTILRSICGNVDVPGGELLQGFNPDIINESEIEMHHVLSDEQKMKQLGSRDHPAFTYRGQLPFREPTKRVYGQEYANLVMGCHMATPSETFKAMAGEGDYPVKAFFFLGNNPLLSYANMPLIEKAMMNQDLVVAHEQFMTPSAQLADYVLPADSWLERPWLHDMFGWMSTVRFSEKAMDPPGECRSTFEFWKGIAGSLDRPELVPWDTLEDFYDYRVARTGNTWDELVKTEVHFKKPAFRTYEKTGFATPSGKVELKSSILEDLGFDPLPYFREDPPHDKDYPLKMFTGVREDGFFQTGHRHIPEMRARHPEPEIFLNEKTAKAAGVTEGEWVTVENQLGQIKAKLAIKDAMPDDLVRVPHGWWKPEMQQGTGHLSGALDYGDSQLCRDDADYLDREQGIPHIKGIPCRVVPLVAEAPASKPAEASQPVMEPAE</sequence>
<comment type="similarity">
    <text evidence="1">Belongs to the prokaryotic molybdopterin-containing oxidoreductase family.</text>
</comment>
<keyword evidence="4" id="KW-0411">Iron-sulfur</keyword>
<dbReference type="OrthoDB" id="9810782at2"/>
<dbReference type="PANTHER" id="PTHR43742">
    <property type="entry name" value="TRIMETHYLAMINE-N-OXIDE REDUCTASE"/>
    <property type="match status" value="1"/>
</dbReference>
<dbReference type="GO" id="GO:0051536">
    <property type="term" value="F:iron-sulfur cluster binding"/>
    <property type="evidence" value="ECO:0007669"/>
    <property type="project" value="UniProtKB-KW"/>
</dbReference>
<evidence type="ECO:0000259" key="5">
    <source>
        <dbReference type="Pfam" id="PF00384"/>
    </source>
</evidence>